<feature type="domain" description="Adenylosuccinate lyase C-terminal" evidence="15">
    <location>
        <begin position="361"/>
        <end position="441"/>
    </location>
</feature>
<organism evidence="16 17">
    <name type="scientific">Halorutilus salinus</name>
    <dbReference type="NCBI Taxonomy" id="2487751"/>
    <lineage>
        <taxon>Archaea</taxon>
        <taxon>Methanobacteriati</taxon>
        <taxon>Methanobacteriota</taxon>
        <taxon>Stenosarchaea group</taxon>
        <taxon>Halobacteria</taxon>
        <taxon>Halorutilales</taxon>
        <taxon>Halorutilaceae</taxon>
        <taxon>Halorutilus</taxon>
    </lineage>
</organism>
<gene>
    <name evidence="16" type="primary">purB</name>
    <name evidence="16" type="ORF">EGH25_05345</name>
</gene>
<dbReference type="NCBIfam" id="TIGR00928">
    <property type="entry name" value="purB"/>
    <property type="match status" value="1"/>
</dbReference>
<evidence type="ECO:0000256" key="8">
    <source>
        <dbReference type="ARBA" id="ARBA00023239"/>
    </source>
</evidence>
<evidence type="ECO:0000256" key="14">
    <source>
        <dbReference type="RuleBase" id="RU361172"/>
    </source>
</evidence>
<dbReference type="PANTHER" id="PTHR43172">
    <property type="entry name" value="ADENYLOSUCCINATE LYASE"/>
    <property type="match status" value="1"/>
</dbReference>
<comment type="pathway">
    <text evidence="1 14">Purine metabolism; IMP biosynthesis via de novo pathway; 5-amino-1-(5-phospho-D-ribosyl)imidazole-4-carboxamide from 5-amino-1-(5-phospho-D-ribosyl)imidazole-4-carboxylate: step 2/2.</text>
</comment>
<dbReference type="PROSITE" id="PS00163">
    <property type="entry name" value="FUMARATE_LYASES"/>
    <property type="match status" value="1"/>
</dbReference>
<dbReference type="RefSeq" id="WP_266086615.1">
    <property type="nucleotide sequence ID" value="NZ_RKLV01000004.1"/>
</dbReference>
<keyword evidence="8 14" id="KW-0456">Lyase</keyword>
<evidence type="ECO:0000256" key="5">
    <source>
        <dbReference type="ARBA" id="ARBA00012339"/>
    </source>
</evidence>
<evidence type="ECO:0000256" key="4">
    <source>
        <dbReference type="ARBA" id="ARBA00011668"/>
    </source>
</evidence>
<comment type="similarity">
    <text evidence="3 14">Belongs to the lyase 1 family. Adenylosuccinate lyase subfamily.</text>
</comment>
<dbReference type="InterPro" id="IPR000362">
    <property type="entry name" value="Fumarate_lyase_fam"/>
</dbReference>
<proteinExistence type="inferred from homology"/>
<dbReference type="CDD" id="cd01360">
    <property type="entry name" value="Adenylsuccinate_lyase_1"/>
    <property type="match status" value="1"/>
</dbReference>
<comment type="catalytic activity">
    <reaction evidence="9">
        <text>(2S)-2-[5-amino-1-(5-phospho-beta-D-ribosyl)imidazole-4-carboxamido]succinate = 5-amino-1-(5-phospho-beta-D-ribosyl)imidazole-4-carboxamide + fumarate</text>
        <dbReference type="Rhea" id="RHEA:23920"/>
        <dbReference type="ChEBI" id="CHEBI:29806"/>
        <dbReference type="ChEBI" id="CHEBI:58443"/>
        <dbReference type="ChEBI" id="CHEBI:58475"/>
        <dbReference type="EC" id="4.3.2.2"/>
    </reaction>
    <physiologicalReaction direction="left-to-right" evidence="9">
        <dbReference type="Rhea" id="RHEA:23921"/>
    </physiologicalReaction>
</comment>
<evidence type="ECO:0000256" key="11">
    <source>
        <dbReference type="ARBA" id="ARBA00030717"/>
    </source>
</evidence>
<comment type="catalytic activity">
    <reaction evidence="12">
        <text>N(6)-(1,2-dicarboxyethyl)-AMP = fumarate + AMP</text>
        <dbReference type="Rhea" id="RHEA:16853"/>
        <dbReference type="ChEBI" id="CHEBI:29806"/>
        <dbReference type="ChEBI" id="CHEBI:57567"/>
        <dbReference type="ChEBI" id="CHEBI:456215"/>
        <dbReference type="EC" id="4.3.2.2"/>
    </reaction>
    <physiologicalReaction direction="left-to-right" evidence="12">
        <dbReference type="Rhea" id="RHEA:16854"/>
    </physiologicalReaction>
</comment>
<comment type="caution">
    <text evidence="16">The sequence shown here is derived from an EMBL/GenBank/DDBJ whole genome shotgun (WGS) entry which is preliminary data.</text>
</comment>
<dbReference type="AlphaFoldDB" id="A0A9Q4C2Q1"/>
<dbReference type="InterPro" id="IPR020557">
    <property type="entry name" value="Fumarate_lyase_CS"/>
</dbReference>
<protein>
    <recommendedName>
        <fullName evidence="6 13">Adenylosuccinate lyase</fullName>
        <shortName evidence="14">ASL</shortName>
        <ecNumber evidence="5 13">4.3.2.2</ecNumber>
    </recommendedName>
    <alternativeName>
        <fullName evidence="11 14">Adenylosuccinase</fullName>
    </alternativeName>
</protein>
<dbReference type="InterPro" id="IPR008948">
    <property type="entry name" value="L-Aspartase-like"/>
</dbReference>
<dbReference type="InterPro" id="IPR022761">
    <property type="entry name" value="Fumarate_lyase_N"/>
</dbReference>
<evidence type="ECO:0000256" key="12">
    <source>
        <dbReference type="ARBA" id="ARBA00049115"/>
    </source>
</evidence>
<dbReference type="EC" id="4.3.2.2" evidence="5 13"/>
<dbReference type="PRINTS" id="PR00145">
    <property type="entry name" value="ARGSUCLYASE"/>
</dbReference>
<evidence type="ECO:0000256" key="10">
    <source>
        <dbReference type="ARBA" id="ARBA00025012"/>
    </source>
</evidence>
<keyword evidence="7 14" id="KW-0658">Purine biosynthesis</keyword>
<evidence type="ECO:0000256" key="6">
    <source>
        <dbReference type="ARBA" id="ARBA00017058"/>
    </source>
</evidence>
<dbReference type="EMBL" id="RKLV01000004">
    <property type="protein sequence ID" value="MCX2818775.1"/>
    <property type="molecule type" value="Genomic_DNA"/>
</dbReference>
<comment type="function">
    <text evidence="10">Catalyzes two reactions in de novo purine nucleotide biosynthesis. Catalyzes the breakdown of 5-aminoimidazole- (N-succinylocarboxamide) ribotide (SAICAR or 2-[5-amino-1-(5-phospho-beta-D-ribosyl)imidazole-4-carboxamido]succinate) to 5-aminoimidazole-4-carboxamide ribotide (AICAR or 5-amino-1-(5-phospho-beta-D-ribosyl)imidazole-4-carboxamide) and fumarate, and of adenylosuccinate (ADS or N(6)-(1,2-dicarboxyethyl)-AMP) to adenosine monophosphate (AMP) and fumarate.</text>
</comment>
<dbReference type="PANTHER" id="PTHR43172:SF1">
    <property type="entry name" value="ADENYLOSUCCINATE LYASE"/>
    <property type="match status" value="1"/>
</dbReference>
<evidence type="ECO:0000256" key="1">
    <source>
        <dbReference type="ARBA" id="ARBA00004706"/>
    </source>
</evidence>
<comment type="pathway">
    <text evidence="2 14">Purine metabolism; AMP biosynthesis via de novo pathway; AMP from IMP: step 2/2.</text>
</comment>
<dbReference type="InterPro" id="IPR004769">
    <property type="entry name" value="Pur_lyase"/>
</dbReference>
<dbReference type="GO" id="GO:0005829">
    <property type="term" value="C:cytosol"/>
    <property type="evidence" value="ECO:0007669"/>
    <property type="project" value="TreeGrafter"/>
</dbReference>
<reference evidence="16" key="1">
    <citation type="submission" date="2022-09" db="EMBL/GenBank/DDBJ databases">
        <title>Haloadaptaus new haloarchaeum isolated from saline soil.</title>
        <authorList>
            <person name="Duran-Viseras A."/>
            <person name="Sanchez-Porro C."/>
            <person name="Ventosa A."/>
        </authorList>
    </citation>
    <scope>NUCLEOTIDE SEQUENCE</scope>
    <source>
        <strain evidence="16">F3-133</strain>
    </source>
</reference>
<dbReference type="Gene3D" id="1.10.275.10">
    <property type="entry name" value="Fumarase/aspartase (N-terminal domain)"/>
    <property type="match status" value="1"/>
</dbReference>
<dbReference type="FunFam" id="1.20.200.10:FF:000008">
    <property type="entry name" value="Adenylosuccinate lyase"/>
    <property type="match status" value="1"/>
</dbReference>
<evidence type="ECO:0000256" key="7">
    <source>
        <dbReference type="ARBA" id="ARBA00022755"/>
    </source>
</evidence>
<dbReference type="Gene3D" id="1.20.200.10">
    <property type="entry name" value="Fumarase/aspartase (Central domain)"/>
    <property type="match status" value="1"/>
</dbReference>
<dbReference type="Pfam" id="PF00206">
    <property type="entry name" value="Lyase_1"/>
    <property type="match status" value="1"/>
</dbReference>
<keyword evidence="17" id="KW-1185">Reference proteome</keyword>
<sequence>MAVHPIDYRYGTDEMRQVWSEENKLRRMLDVEVALARAEEATGDVPEGVADEIADASNDVTLERVKEIEAEIHHDVMAVVRAVEENCDDATGAGEYIHLGATSNDIIDTADGLRLRESCDILEEGLDELLDALVEKADEHKRTVCAGRTHGQVGVPTTWGHRFAVWASEVDRHLNRLDGVRERVEVGQMSGAVGTQASFGDDAREISRRTMDELNLTEEEISTQVIARDRHAEYVSWLANVVTTLDKICTNVRNMQRTEVAEVEEGFGDEQVGSSTMPHKRNPVKSENVCGLARVVRGFTETQMQNNVLWEERDLTNSSAERVVFAETSVLTDHCVKRTTNVVEDLGFHDDEIRENLEALDGVNMAEAVMMELARRGYGRQKGHEAVRRAAMRAHDEGLTMKESLMRDDEINGWIDEDELETLLDPDGYTGTSVERVEEVVERLS</sequence>
<evidence type="ECO:0000259" key="15">
    <source>
        <dbReference type="SMART" id="SM00998"/>
    </source>
</evidence>
<evidence type="ECO:0000256" key="3">
    <source>
        <dbReference type="ARBA" id="ARBA00008273"/>
    </source>
</evidence>
<dbReference type="GO" id="GO:0044208">
    <property type="term" value="P:'de novo' AMP biosynthetic process"/>
    <property type="evidence" value="ECO:0007669"/>
    <property type="project" value="TreeGrafter"/>
</dbReference>
<evidence type="ECO:0000256" key="2">
    <source>
        <dbReference type="ARBA" id="ARBA00004734"/>
    </source>
</evidence>
<dbReference type="GO" id="GO:0070626">
    <property type="term" value="F:(S)-2-(5-amino-1-(5-phospho-D-ribosyl)imidazole-4-carboxamido) succinate lyase (fumarate-forming) activity"/>
    <property type="evidence" value="ECO:0007669"/>
    <property type="project" value="TreeGrafter"/>
</dbReference>
<dbReference type="SUPFAM" id="SSF48557">
    <property type="entry name" value="L-aspartase-like"/>
    <property type="match status" value="1"/>
</dbReference>
<comment type="subunit">
    <text evidence="4">Homotetramer. Residues from neighboring subunits contribute catalytic and substrate-binding residues to each active site.</text>
</comment>
<dbReference type="InterPro" id="IPR024083">
    <property type="entry name" value="Fumarase/histidase_N"/>
</dbReference>
<dbReference type="PRINTS" id="PR00149">
    <property type="entry name" value="FUMRATELYASE"/>
</dbReference>
<evidence type="ECO:0000256" key="9">
    <source>
        <dbReference type="ARBA" id="ARBA00024477"/>
    </source>
</evidence>
<evidence type="ECO:0000256" key="13">
    <source>
        <dbReference type="NCBIfam" id="TIGR00928"/>
    </source>
</evidence>
<dbReference type="SMART" id="SM00998">
    <property type="entry name" value="ADSL_C"/>
    <property type="match status" value="1"/>
</dbReference>
<evidence type="ECO:0000313" key="16">
    <source>
        <dbReference type="EMBL" id="MCX2818775.1"/>
    </source>
</evidence>
<dbReference type="InterPro" id="IPR019468">
    <property type="entry name" value="AdenyloSucc_lyase_C"/>
</dbReference>
<name>A0A9Q4C2Q1_9EURY</name>
<evidence type="ECO:0000313" key="17">
    <source>
        <dbReference type="Proteomes" id="UP001149411"/>
    </source>
</evidence>
<dbReference type="Gene3D" id="1.10.40.30">
    <property type="entry name" value="Fumarase/aspartase (C-terminal domain)"/>
    <property type="match status" value="1"/>
</dbReference>
<dbReference type="GO" id="GO:0004018">
    <property type="term" value="F:N6-(1,2-dicarboxyethyl)AMP AMP-lyase (fumarate-forming) activity"/>
    <property type="evidence" value="ECO:0007669"/>
    <property type="project" value="UniProtKB-UniRule"/>
</dbReference>
<dbReference type="Pfam" id="PF10397">
    <property type="entry name" value="ADSL_C"/>
    <property type="match status" value="1"/>
</dbReference>
<accession>A0A9Q4C2Q1</accession>
<dbReference type="Proteomes" id="UP001149411">
    <property type="component" value="Unassembled WGS sequence"/>
</dbReference>